<accession>A0ABP8Y2B6</accession>
<evidence type="ECO:0000256" key="2">
    <source>
        <dbReference type="ARBA" id="ARBA00022679"/>
    </source>
</evidence>
<evidence type="ECO:0000313" key="9">
    <source>
        <dbReference type="Proteomes" id="UP001500556"/>
    </source>
</evidence>
<evidence type="ECO:0000256" key="1">
    <source>
        <dbReference type="ARBA" id="ARBA00010688"/>
    </source>
</evidence>
<dbReference type="PROSITE" id="PS00584">
    <property type="entry name" value="PFKB_KINASES_2"/>
    <property type="match status" value="1"/>
</dbReference>
<evidence type="ECO:0000259" key="7">
    <source>
        <dbReference type="Pfam" id="PF00294"/>
    </source>
</evidence>
<evidence type="ECO:0000256" key="3">
    <source>
        <dbReference type="ARBA" id="ARBA00022741"/>
    </source>
</evidence>
<evidence type="ECO:0000256" key="4">
    <source>
        <dbReference type="ARBA" id="ARBA00022777"/>
    </source>
</evidence>
<dbReference type="PIRSF" id="PIRSF000535">
    <property type="entry name" value="1PFK/6PFK/LacC"/>
    <property type="match status" value="1"/>
</dbReference>
<dbReference type="InterPro" id="IPR011611">
    <property type="entry name" value="PfkB_dom"/>
</dbReference>
<organism evidence="8 9">
    <name type="scientific">Pedococcus ginsenosidimutans</name>
    <dbReference type="NCBI Taxonomy" id="490570"/>
    <lineage>
        <taxon>Bacteria</taxon>
        <taxon>Bacillati</taxon>
        <taxon>Actinomycetota</taxon>
        <taxon>Actinomycetes</taxon>
        <taxon>Micrococcales</taxon>
        <taxon>Intrasporangiaceae</taxon>
        <taxon>Pedococcus</taxon>
    </lineage>
</organism>
<dbReference type="SUPFAM" id="SSF53613">
    <property type="entry name" value="Ribokinase-like"/>
    <property type="match status" value="1"/>
</dbReference>
<dbReference type="Pfam" id="PF00294">
    <property type="entry name" value="PfkB"/>
    <property type="match status" value="1"/>
</dbReference>
<gene>
    <name evidence="8" type="ORF">GCM10025782_15570</name>
</gene>
<feature type="domain" description="Carbohydrate kinase PfkB" evidence="7">
    <location>
        <begin position="21"/>
        <end position="306"/>
    </location>
</feature>
<dbReference type="PANTHER" id="PTHR46566:SF5">
    <property type="entry name" value="1-PHOSPHOFRUCTOKINASE"/>
    <property type="match status" value="1"/>
</dbReference>
<dbReference type="NCBIfam" id="TIGR03168">
    <property type="entry name" value="1-PFK"/>
    <property type="match status" value="1"/>
</dbReference>
<dbReference type="Gene3D" id="3.40.1190.20">
    <property type="match status" value="1"/>
</dbReference>
<keyword evidence="9" id="KW-1185">Reference proteome</keyword>
<dbReference type="PANTHER" id="PTHR46566">
    <property type="entry name" value="1-PHOSPHOFRUCTOKINASE-RELATED"/>
    <property type="match status" value="1"/>
</dbReference>
<keyword evidence="2 6" id="KW-0808">Transferase</keyword>
<reference evidence="9" key="1">
    <citation type="journal article" date="2019" name="Int. J. Syst. Evol. Microbiol.">
        <title>The Global Catalogue of Microorganisms (GCM) 10K type strain sequencing project: providing services to taxonomists for standard genome sequencing and annotation.</title>
        <authorList>
            <consortium name="The Broad Institute Genomics Platform"/>
            <consortium name="The Broad Institute Genome Sequencing Center for Infectious Disease"/>
            <person name="Wu L."/>
            <person name="Ma J."/>
        </authorList>
    </citation>
    <scope>NUCLEOTIDE SEQUENCE [LARGE SCALE GENOMIC DNA]</scope>
    <source>
        <strain evidence="9">JCM 18961</strain>
    </source>
</reference>
<dbReference type="InterPro" id="IPR002173">
    <property type="entry name" value="Carboh/pur_kinase_PfkB_CS"/>
</dbReference>
<name>A0ABP8Y2B6_9MICO</name>
<evidence type="ECO:0000256" key="5">
    <source>
        <dbReference type="ARBA" id="ARBA00022840"/>
    </source>
</evidence>
<keyword evidence="4" id="KW-0418">Kinase</keyword>
<evidence type="ECO:0000313" key="8">
    <source>
        <dbReference type="EMBL" id="GAA4719164.1"/>
    </source>
</evidence>
<sequence length="327" mass="33276">MRSSCEGPGVILTVTPNPALDVTYDVERLVPHASHRVLAVREVAGGKGLNVAGVLHCCSEPVLATGAVGGATGDQLRADLDARGVAHRFARSSAPTRRTTTVVSRQEGDATAFNEPGAPWPAQAWSALVEHVADLVDQHPVRVLVASGSLPPVAGGAGVSTTFADHAYADLTRVGHAAGVPVVVDASRAALLGALAANPDVVKPNLHELREATGVDDPLAGAKLLQDRGARHVVVSLGADGILAVAPDGGVVRAALGQHLRGNPTGAGDAAVAAVAAGIAQGREWSECLREAVAWSAAAVLQPTAGVVDPADIDRLRADVRVETTRS</sequence>
<keyword evidence="3" id="KW-0547">Nucleotide-binding</keyword>
<dbReference type="InterPro" id="IPR029056">
    <property type="entry name" value="Ribokinase-like"/>
</dbReference>
<comment type="similarity">
    <text evidence="1">Belongs to the carbohydrate kinase PfkB family.</text>
</comment>
<dbReference type="InterPro" id="IPR017583">
    <property type="entry name" value="Tagatose/fructose_Pkinase"/>
</dbReference>
<protein>
    <submittedName>
        <fullName evidence="8">1-phosphofructokinase family hexose kinase</fullName>
    </submittedName>
</protein>
<dbReference type="Proteomes" id="UP001500556">
    <property type="component" value="Unassembled WGS sequence"/>
</dbReference>
<evidence type="ECO:0000256" key="6">
    <source>
        <dbReference type="PIRNR" id="PIRNR000535"/>
    </source>
</evidence>
<proteinExistence type="inferred from homology"/>
<comment type="caution">
    <text evidence="8">The sequence shown here is derived from an EMBL/GenBank/DDBJ whole genome shotgun (WGS) entry which is preliminary data.</text>
</comment>
<dbReference type="EMBL" id="BAABLO010000004">
    <property type="protein sequence ID" value="GAA4719164.1"/>
    <property type="molecule type" value="Genomic_DNA"/>
</dbReference>
<dbReference type="PROSITE" id="PS00583">
    <property type="entry name" value="PFKB_KINASES_1"/>
    <property type="match status" value="1"/>
</dbReference>
<keyword evidence="5" id="KW-0067">ATP-binding</keyword>